<gene>
    <name evidence="1" type="ORF">ACFO60_25250</name>
</gene>
<dbReference type="Pfam" id="PF22234">
    <property type="entry name" value="Rv2466c-like"/>
    <property type="match status" value="1"/>
</dbReference>
<dbReference type="RefSeq" id="WP_380844153.1">
    <property type="nucleotide sequence ID" value="NZ_JBHSFP010000019.1"/>
</dbReference>
<evidence type="ECO:0000313" key="2">
    <source>
        <dbReference type="Proteomes" id="UP001596004"/>
    </source>
</evidence>
<name>A0ABV9CLF1_9ACTN</name>
<proteinExistence type="predicted"/>
<evidence type="ECO:0000313" key="1">
    <source>
        <dbReference type="EMBL" id="MFC4534084.1"/>
    </source>
</evidence>
<sequence>MTERTPVDFWFDPKCPWAWMASRWLLEVQKVRPVEPRWHIMSLFVLNQDKDISAEYREMLRDAMAPVRVVQAAAEKYGERVVGDLYTEIGVRIHNERRLKPREGEEGFDAVAALRAVLADALEAAGLDRELVAAADSTEFDEAVRRSHEEGISLVGQEVGTPVISVEGVAFFGPVVTPAPKGEAAAKLWDGVLLVAGTDGFYELKRSRTRQPIFD</sequence>
<accession>A0ABV9CLF1</accession>
<dbReference type="InterPro" id="IPR053977">
    <property type="entry name" value="Rv2466c-like"/>
</dbReference>
<dbReference type="SUPFAM" id="SSF52833">
    <property type="entry name" value="Thioredoxin-like"/>
    <property type="match status" value="1"/>
</dbReference>
<dbReference type="Gene3D" id="3.40.30.10">
    <property type="entry name" value="Glutaredoxin"/>
    <property type="match status" value="1"/>
</dbReference>
<dbReference type="Proteomes" id="UP001596004">
    <property type="component" value="Unassembled WGS sequence"/>
</dbReference>
<protein>
    <submittedName>
        <fullName evidence="1">Disulfide bond formation protein DsbA</fullName>
    </submittedName>
</protein>
<comment type="caution">
    <text evidence="1">The sequence shown here is derived from an EMBL/GenBank/DDBJ whole genome shotgun (WGS) entry which is preliminary data.</text>
</comment>
<keyword evidence="2" id="KW-1185">Reference proteome</keyword>
<dbReference type="EMBL" id="JBHSFP010000019">
    <property type="protein sequence ID" value="MFC4534084.1"/>
    <property type="molecule type" value="Genomic_DNA"/>
</dbReference>
<reference evidence="2" key="1">
    <citation type="journal article" date="2019" name="Int. J. Syst. Evol. Microbiol.">
        <title>The Global Catalogue of Microorganisms (GCM) 10K type strain sequencing project: providing services to taxonomists for standard genome sequencing and annotation.</title>
        <authorList>
            <consortium name="The Broad Institute Genomics Platform"/>
            <consortium name="The Broad Institute Genome Sequencing Center for Infectious Disease"/>
            <person name="Wu L."/>
            <person name="Ma J."/>
        </authorList>
    </citation>
    <scope>NUCLEOTIDE SEQUENCE [LARGE SCALE GENOMIC DNA]</scope>
    <source>
        <strain evidence="2">CGMCC 4.7132</strain>
    </source>
</reference>
<dbReference type="InterPro" id="IPR036249">
    <property type="entry name" value="Thioredoxin-like_sf"/>
</dbReference>
<organism evidence="1 2">
    <name type="scientific">Sphaerisporangium dianthi</name>
    <dbReference type="NCBI Taxonomy" id="1436120"/>
    <lineage>
        <taxon>Bacteria</taxon>
        <taxon>Bacillati</taxon>
        <taxon>Actinomycetota</taxon>
        <taxon>Actinomycetes</taxon>
        <taxon>Streptosporangiales</taxon>
        <taxon>Streptosporangiaceae</taxon>
        <taxon>Sphaerisporangium</taxon>
    </lineage>
</organism>